<comment type="caution">
    <text evidence="2">The sequence shown here is derived from an EMBL/GenBank/DDBJ whole genome shotgun (WGS) entry which is preliminary data.</text>
</comment>
<gene>
    <name evidence="2" type="ORF">SKAU_G00110730</name>
</gene>
<organism evidence="2 3">
    <name type="scientific">Synaphobranchus kaupii</name>
    <name type="common">Kaup's arrowtooth eel</name>
    <dbReference type="NCBI Taxonomy" id="118154"/>
    <lineage>
        <taxon>Eukaryota</taxon>
        <taxon>Metazoa</taxon>
        <taxon>Chordata</taxon>
        <taxon>Craniata</taxon>
        <taxon>Vertebrata</taxon>
        <taxon>Euteleostomi</taxon>
        <taxon>Actinopterygii</taxon>
        <taxon>Neopterygii</taxon>
        <taxon>Teleostei</taxon>
        <taxon>Anguilliformes</taxon>
        <taxon>Synaphobranchidae</taxon>
        <taxon>Synaphobranchus</taxon>
    </lineage>
</organism>
<name>A0A9Q1G0D0_SYNKA</name>
<evidence type="ECO:0000256" key="1">
    <source>
        <dbReference type="SAM" id="MobiDB-lite"/>
    </source>
</evidence>
<sequence>MEERDAQTGKMMSEREDTVINQSIKYVVDRGHAAEKNRLTSCLSDMTERGSVLRDWLRRASRFSANAVTAARGLNGPLARSPEGGTLSPLPPA</sequence>
<feature type="region of interest" description="Disordered" evidence="1">
    <location>
        <begin position="74"/>
        <end position="93"/>
    </location>
</feature>
<protein>
    <submittedName>
        <fullName evidence="2">Uncharacterized protein</fullName>
    </submittedName>
</protein>
<accession>A0A9Q1G0D0</accession>
<proteinExistence type="predicted"/>
<dbReference type="OrthoDB" id="10590162at2759"/>
<keyword evidence="3" id="KW-1185">Reference proteome</keyword>
<reference evidence="2" key="1">
    <citation type="journal article" date="2023" name="Science">
        <title>Genome structures resolve the early diversification of teleost fishes.</title>
        <authorList>
            <person name="Parey E."/>
            <person name="Louis A."/>
            <person name="Montfort J."/>
            <person name="Bouchez O."/>
            <person name="Roques C."/>
            <person name="Iampietro C."/>
            <person name="Lluch J."/>
            <person name="Castinel A."/>
            <person name="Donnadieu C."/>
            <person name="Desvignes T."/>
            <person name="Floi Bucao C."/>
            <person name="Jouanno E."/>
            <person name="Wen M."/>
            <person name="Mejri S."/>
            <person name="Dirks R."/>
            <person name="Jansen H."/>
            <person name="Henkel C."/>
            <person name="Chen W.J."/>
            <person name="Zahm M."/>
            <person name="Cabau C."/>
            <person name="Klopp C."/>
            <person name="Thompson A.W."/>
            <person name="Robinson-Rechavi M."/>
            <person name="Braasch I."/>
            <person name="Lecointre G."/>
            <person name="Bobe J."/>
            <person name="Postlethwait J.H."/>
            <person name="Berthelot C."/>
            <person name="Roest Crollius H."/>
            <person name="Guiguen Y."/>
        </authorList>
    </citation>
    <scope>NUCLEOTIDE SEQUENCE</scope>
    <source>
        <strain evidence="2">WJC10195</strain>
    </source>
</reference>
<evidence type="ECO:0000313" key="2">
    <source>
        <dbReference type="EMBL" id="KAJ8371045.1"/>
    </source>
</evidence>
<dbReference type="AlphaFoldDB" id="A0A9Q1G0D0"/>
<evidence type="ECO:0000313" key="3">
    <source>
        <dbReference type="Proteomes" id="UP001152622"/>
    </source>
</evidence>
<dbReference type="Proteomes" id="UP001152622">
    <property type="component" value="Chromosome 3"/>
</dbReference>
<dbReference type="EMBL" id="JAINUF010000003">
    <property type="protein sequence ID" value="KAJ8371045.1"/>
    <property type="molecule type" value="Genomic_DNA"/>
</dbReference>